<dbReference type="PROSITE" id="PS50181">
    <property type="entry name" value="FBOX"/>
    <property type="match status" value="1"/>
</dbReference>
<sequence length="440" mass="50998">MPELLDLSNEILHSIFSHAQADDLAHLSETCRSLHQFINGDDLLWKEVHLEVFDDPRQQFLTISSWHDELSRMWKLHKILSSEDEQVKTRNMQFVATSIFQLLEKSSPEPESKTRSWLRRHFENHLNYHSLLCKSPLYREAFAYRNTRRSSTSTKIDQLSAKLHVLHGVYCECSEHVGPEHDASPPLDAYARSRMYDLRLWHSGNSWGPLMDDSSERVDWVKMSYIMIDLLSEQRKFCKSLGSSYLPLWHLPFAGAAPNTYMELDHRHAPSRPPSAHESSYPDTPIVKEPELSLDQQDPYGVTGTWFRIILFIDYSDLYNFNLSLGPLPSSLSRPPLEKKEATRFLVVRLQVTKIEPVVRDGEKQLPAVHFEGDSRVHEDFDAIPGFYSMTKGHVRQNPEGEIRWTTMSNFNGEERWKTECIQVGGLRSERGVLGTWFDK</sequence>
<dbReference type="EMBL" id="JBBPDW010000001">
    <property type="protein sequence ID" value="KAK7556963.1"/>
    <property type="molecule type" value="Genomic_DNA"/>
</dbReference>
<dbReference type="InterPro" id="IPR036047">
    <property type="entry name" value="F-box-like_dom_sf"/>
</dbReference>
<proteinExistence type="predicted"/>
<dbReference type="InterPro" id="IPR001810">
    <property type="entry name" value="F-box_dom"/>
</dbReference>
<evidence type="ECO:0000259" key="1">
    <source>
        <dbReference type="PROSITE" id="PS50181"/>
    </source>
</evidence>
<name>A0ABR1MR97_9PEZI</name>
<gene>
    <name evidence="2" type="ORF">IWX46DRAFT_636855</name>
</gene>
<dbReference type="SMART" id="SM00256">
    <property type="entry name" value="FBOX"/>
    <property type="match status" value="1"/>
</dbReference>
<accession>A0ABR1MR97</accession>
<dbReference type="Proteomes" id="UP001365128">
    <property type="component" value="Unassembled WGS sequence"/>
</dbReference>
<dbReference type="Gene3D" id="1.20.1280.50">
    <property type="match status" value="1"/>
</dbReference>
<dbReference type="Pfam" id="PF12937">
    <property type="entry name" value="F-box-like"/>
    <property type="match status" value="1"/>
</dbReference>
<organism evidence="2 3">
    <name type="scientific">Phyllosticta citricarpa</name>
    <dbReference type="NCBI Taxonomy" id="55181"/>
    <lineage>
        <taxon>Eukaryota</taxon>
        <taxon>Fungi</taxon>
        <taxon>Dikarya</taxon>
        <taxon>Ascomycota</taxon>
        <taxon>Pezizomycotina</taxon>
        <taxon>Dothideomycetes</taxon>
        <taxon>Dothideomycetes incertae sedis</taxon>
        <taxon>Botryosphaeriales</taxon>
        <taxon>Phyllostictaceae</taxon>
        <taxon>Phyllosticta</taxon>
    </lineage>
</organism>
<reference evidence="2 3" key="1">
    <citation type="submission" date="2024-04" db="EMBL/GenBank/DDBJ databases">
        <title>Phyllosticta paracitricarpa is synonymous to the EU quarantine fungus P. citricarpa based on phylogenomic analyses.</title>
        <authorList>
            <consortium name="Lawrence Berkeley National Laboratory"/>
            <person name="Van Ingen-Buijs V.A."/>
            <person name="Van Westerhoven A.C."/>
            <person name="Haridas S."/>
            <person name="Skiadas P."/>
            <person name="Martin F."/>
            <person name="Groenewald J.Z."/>
            <person name="Crous P.W."/>
            <person name="Seidl M.F."/>
        </authorList>
    </citation>
    <scope>NUCLEOTIDE SEQUENCE [LARGE SCALE GENOMIC DNA]</scope>
    <source>
        <strain evidence="2 3">CBS 122670</strain>
    </source>
</reference>
<comment type="caution">
    <text evidence="2">The sequence shown here is derived from an EMBL/GenBank/DDBJ whole genome shotgun (WGS) entry which is preliminary data.</text>
</comment>
<dbReference type="SUPFAM" id="SSF81383">
    <property type="entry name" value="F-box domain"/>
    <property type="match status" value="1"/>
</dbReference>
<keyword evidence="3" id="KW-1185">Reference proteome</keyword>
<evidence type="ECO:0000313" key="3">
    <source>
        <dbReference type="Proteomes" id="UP001365128"/>
    </source>
</evidence>
<protein>
    <recommendedName>
        <fullName evidence="1">F-box domain-containing protein</fullName>
    </recommendedName>
</protein>
<evidence type="ECO:0000313" key="2">
    <source>
        <dbReference type="EMBL" id="KAK7556963.1"/>
    </source>
</evidence>
<feature type="domain" description="F-box" evidence="1">
    <location>
        <begin position="1"/>
        <end position="48"/>
    </location>
</feature>